<feature type="compositionally biased region" description="Basic and acidic residues" evidence="7">
    <location>
        <begin position="110"/>
        <end position="120"/>
    </location>
</feature>
<feature type="region of interest" description="Disordered" evidence="7">
    <location>
        <begin position="525"/>
        <end position="555"/>
    </location>
</feature>
<feature type="region of interest" description="Disordered" evidence="7">
    <location>
        <begin position="572"/>
        <end position="595"/>
    </location>
</feature>
<keyword evidence="4" id="KW-0539">Nucleus</keyword>
<comment type="caution">
    <text evidence="8">The sequence shown here is derived from an EMBL/GenBank/DDBJ whole genome shotgun (WGS) entry which is preliminary data.</text>
</comment>
<evidence type="ECO:0000256" key="4">
    <source>
        <dbReference type="ARBA" id="ARBA00023242"/>
    </source>
</evidence>
<dbReference type="EMBL" id="JAVHNS010000014">
    <property type="protein sequence ID" value="KAK6336068.1"/>
    <property type="molecule type" value="Genomic_DNA"/>
</dbReference>
<accession>A0AAV9U5Y5</accession>
<feature type="compositionally biased region" description="Polar residues" evidence="7">
    <location>
        <begin position="574"/>
        <end position="595"/>
    </location>
</feature>
<keyword evidence="3" id="KW-0698">rRNA processing</keyword>
<keyword evidence="9" id="KW-1185">Reference proteome</keyword>
<sequence>MASQLLTSLAHQPSSYLDSDSTTYDGSITSSQFYFNAIAGAEAIAHNVYITGFDVDQIWMQSQVLLHAIKKTAYRSSAPEADTGAERPKKRTRHRKQPSHSAFPDLECPESPRADCRSPDGTDDSCPESTGSEVGSSHLETSREAAKFSSLPSKTRGGENGLDDGFFSIDAFNLETERFEQADEVGESFGGLDTTIDWHANFDEEDDAGLDSDSSTDANRTVMYTDFFLPPKGRSRPLDGDTNALRNIRSQDEEIRLIDDNEALLDEIKRDLFDKAPLSLEFDDQSSRSDISRDMNLSSHRNDQARLSGRIRELEKQNIKQQEWTLSGETNSKQRPFNSLLQEDLDFERIGKPVPIVTQDSTTTLEDMIKGRILTGRFDELLRRNPENYEKSRRPAVELEDSKSRIGLAEVYEKEHLEQVAPVQGKSLDMKQNALKSEIVGLFSTVSNQLDMLSSWHFTPKRAQPALSVAQDVRTLDLEEAQVNSNHLSGPTSAALAPQEIYNPSTKAHQSDGVIKISGIPVSLSEAKRGSTTRKKGRKNHTSDSSKTGSHDGNFAVLKTLQKADVAVIGRDGQQVSLGSSRTGKITSSGSRIKL</sequence>
<dbReference type="Proteomes" id="UP001373714">
    <property type="component" value="Unassembled WGS sequence"/>
</dbReference>
<evidence type="ECO:0000313" key="9">
    <source>
        <dbReference type="Proteomes" id="UP001373714"/>
    </source>
</evidence>
<gene>
    <name evidence="8" type="primary">MPP10</name>
    <name evidence="8" type="ORF">TWF730_003437</name>
</gene>
<dbReference type="GO" id="GO:0032040">
    <property type="term" value="C:small-subunit processome"/>
    <property type="evidence" value="ECO:0007669"/>
    <property type="project" value="TreeGrafter"/>
</dbReference>
<evidence type="ECO:0000256" key="3">
    <source>
        <dbReference type="ARBA" id="ARBA00022552"/>
    </source>
</evidence>
<dbReference type="Pfam" id="PF04006">
    <property type="entry name" value="Mpp10"/>
    <property type="match status" value="1"/>
</dbReference>
<proteinExistence type="inferred from homology"/>
<feature type="compositionally biased region" description="Basic residues" evidence="7">
    <location>
        <begin position="88"/>
        <end position="98"/>
    </location>
</feature>
<evidence type="ECO:0000256" key="2">
    <source>
        <dbReference type="ARBA" id="ARBA00022517"/>
    </source>
</evidence>
<dbReference type="InterPro" id="IPR012173">
    <property type="entry name" value="Mpp10"/>
</dbReference>
<dbReference type="AlphaFoldDB" id="A0AAV9U5Y5"/>
<evidence type="ECO:0000256" key="5">
    <source>
        <dbReference type="ARBA" id="ARBA00023274"/>
    </source>
</evidence>
<dbReference type="GO" id="GO:0034457">
    <property type="term" value="C:Mpp10 complex"/>
    <property type="evidence" value="ECO:0007669"/>
    <property type="project" value="InterPro"/>
</dbReference>
<dbReference type="GO" id="GO:0005732">
    <property type="term" value="C:sno(s)RNA-containing ribonucleoprotein complex"/>
    <property type="evidence" value="ECO:0007669"/>
    <property type="project" value="InterPro"/>
</dbReference>
<keyword evidence="5" id="KW-0687">Ribonucleoprotein</keyword>
<keyword evidence="2" id="KW-0690">Ribosome biogenesis</keyword>
<comment type="similarity">
    <text evidence="6">Belongs to the MPP10 family.</text>
</comment>
<name>A0AAV9U5Y5_9PEZI</name>
<feature type="compositionally biased region" description="Polar residues" evidence="7">
    <location>
        <begin position="127"/>
        <end position="139"/>
    </location>
</feature>
<dbReference type="PANTHER" id="PTHR17039:SF0">
    <property type="entry name" value="U3 SMALL NUCLEOLAR RIBONUCLEOPROTEIN PROTEIN MPP10"/>
    <property type="match status" value="1"/>
</dbReference>
<organism evidence="8 9">
    <name type="scientific">Orbilia blumenaviensis</name>
    <dbReference type="NCBI Taxonomy" id="1796055"/>
    <lineage>
        <taxon>Eukaryota</taxon>
        <taxon>Fungi</taxon>
        <taxon>Dikarya</taxon>
        <taxon>Ascomycota</taxon>
        <taxon>Pezizomycotina</taxon>
        <taxon>Orbiliomycetes</taxon>
        <taxon>Orbiliales</taxon>
        <taxon>Orbiliaceae</taxon>
        <taxon>Orbilia</taxon>
    </lineage>
</organism>
<evidence type="ECO:0000313" key="8">
    <source>
        <dbReference type="EMBL" id="KAK6336068.1"/>
    </source>
</evidence>
<protein>
    <submittedName>
        <fullName evidence="8">U3 snoRNP protein</fullName>
    </submittedName>
</protein>
<comment type="subcellular location">
    <subcellularLocation>
        <location evidence="1">Nucleus</location>
        <location evidence="1">Nucleolus</location>
    </subcellularLocation>
</comment>
<feature type="region of interest" description="Disordered" evidence="7">
    <location>
        <begin position="75"/>
        <end position="162"/>
    </location>
</feature>
<dbReference type="PANTHER" id="PTHR17039">
    <property type="entry name" value="U3 SMALL NUCLEOLAR RIBONUCLEOPROTEIN PROTEIN MPP10"/>
    <property type="match status" value="1"/>
</dbReference>
<reference evidence="8 9" key="1">
    <citation type="submission" date="2019-10" db="EMBL/GenBank/DDBJ databases">
        <authorList>
            <person name="Palmer J.M."/>
        </authorList>
    </citation>
    <scope>NUCLEOTIDE SEQUENCE [LARGE SCALE GENOMIC DNA]</scope>
    <source>
        <strain evidence="8 9">TWF730</strain>
    </source>
</reference>
<feature type="compositionally biased region" description="Basic residues" evidence="7">
    <location>
        <begin position="531"/>
        <end position="540"/>
    </location>
</feature>
<dbReference type="GO" id="GO:0006364">
    <property type="term" value="P:rRNA processing"/>
    <property type="evidence" value="ECO:0007669"/>
    <property type="project" value="UniProtKB-KW"/>
</dbReference>
<evidence type="ECO:0000256" key="6">
    <source>
        <dbReference type="ARBA" id="ARBA00029455"/>
    </source>
</evidence>
<evidence type="ECO:0000256" key="7">
    <source>
        <dbReference type="SAM" id="MobiDB-lite"/>
    </source>
</evidence>
<evidence type="ECO:0000256" key="1">
    <source>
        <dbReference type="ARBA" id="ARBA00004604"/>
    </source>
</evidence>